<evidence type="ECO:0000313" key="12">
    <source>
        <dbReference type="Proteomes" id="UP000254701"/>
    </source>
</evidence>
<dbReference type="EMBL" id="UFSM01000001">
    <property type="protein sequence ID" value="SUU90642.1"/>
    <property type="molecule type" value="Genomic_DNA"/>
</dbReference>
<dbReference type="InterPro" id="IPR048279">
    <property type="entry name" value="MdtK-like"/>
</dbReference>
<comment type="similarity">
    <text evidence="2">Belongs to the multi antimicrobial extrusion (MATE) (TC 2.A.66.1) family. MepA subfamily.</text>
</comment>
<dbReference type="InterPro" id="IPR051327">
    <property type="entry name" value="MATE_MepA_subfamily"/>
</dbReference>
<dbReference type="PIRSF" id="PIRSF006603">
    <property type="entry name" value="DinF"/>
    <property type="match status" value="1"/>
</dbReference>
<dbReference type="Pfam" id="PF01554">
    <property type="entry name" value="MatE"/>
    <property type="match status" value="2"/>
</dbReference>
<name>A0A380WQM1_AMIAI</name>
<evidence type="ECO:0000256" key="6">
    <source>
        <dbReference type="ARBA" id="ARBA00022692"/>
    </source>
</evidence>
<dbReference type="CDD" id="cd13143">
    <property type="entry name" value="MATE_MepA_like"/>
    <property type="match status" value="1"/>
</dbReference>
<evidence type="ECO:0000256" key="9">
    <source>
        <dbReference type="ARBA" id="ARBA00023251"/>
    </source>
</evidence>
<feature type="transmembrane region" description="Helical" evidence="10">
    <location>
        <begin position="196"/>
        <end position="219"/>
    </location>
</feature>
<feature type="transmembrane region" description="Helical" evidence="10">
    <location>
        <begin position="425"/>
        <end position="445"/>
    </location>
</feature>
<feature type="transmembrane region" description="Helical" evidence="10">
    <location>
        <begin position="397"/>
        <end position="419"/>
    </location>
</feature>
<gene>
    <name evidence="11" type="primary">mepA_3</name>
    <name evidence="11" type="ORF">NCTC10684_03900</name>
</gene>
<keyword evidence="5" id="KW-1003">Cell membrane</keyword>
<keyword evidence="6 10" id="KW-0812">Transmembrane</keyword>
<evidence type="ECO:0000256" key="2">
    <source>
        <dbReference type="ARBA" id="ARBA00008417"/>
    </source>
</evidence>
<accession>A0A380WQM1</accession>
<feature type="transmembrane region" description="Helical" evidence="10">
    <location>
        <begin position="367"/>
        <end position="385"/>
    </location>
</feature>
<evidence type="ECO:0000256" key="10">
    <source>
        <dbReference type="SAM" id="Phobius"/>
    </source>
</evidence>
<feature type="transmembrane region" description="Helical" evidence="10">
    <location>
        <begin position="244"/>
        <end position="269"/>
    </location>
</feature>
<keyword evidence="4" id="KW-0813">Transport</keyword>
<dbReference type="InterPro" id="IPR002528">
    <property type="entry name" value="MATE_fam"/>
</dbReference>
<comment type="subcellular location">
    <subcellularLocation>
        <location evidence="1">Cell inner membrane</location>
        <topology evidence="1">Multi-pass membrane protein</topology>
    </subcellularLocation>
</comment>
<evidence type="ECO:0000256" key="7">
    <source>
        <dbReference type="ARBA" id="ARBA00022989"/>
    </source>
</evidence>
<evidence type="ECO:0000256" key="1">
    <source>
        <dbReference type="ARBA" id="ARBA00004429"/>
    </source>
</evidence>
<dbReference type="GO" id="GO:0042910">
    <property type="term" value="F:xenobiotic transmembrane transporter activity"/>
    <property type="evidence" value="ECO:0007669"/>
    <property type="project" value="InterPro"/>
</dbReference>
<evidence type="ECO:0000256" key="4">
    <source>
        <dbReference type="ARBA" id="ARBA00022448"/>
    </source>
</evidence>
<feature type="transmembrane region" description="Helical" evidence="10">
    <location>
        <begin position="281"/>
        <end position="304"/>
    </location>
</feature>
<feature type="transmembrane region" description="Helical" evidence="10">
    <location>
        <begin position="325"/>
        <end position="347"/>
    </location>
</feature>
<dbReference type="InterPro" id="IPR045070">
    <property type="entry name" value="MATE_MepA-like"/>
</dbReference>
<dbReference type="OrthoDB" id="9806302at2"/>
<dbReference type="GO" id="GO:0046677">
    <property type="term" value="P:response to antibiotic"/>
    <property type="evidence" value="ECO:0007669"/>
    <property type="project" value="UniProtKB-KW"/>
</dbReference>
<dbReference type="PANTHER" id="PTHR43823">
    <property type="entry name" value="SPORULATION PROTEIN YKVU"/>
    <property type="match status" value="1"/>
</dbReference>
<keyword evidence="8 10" id="KW-0472">Membrane</keyword>
<evidence type="ECO:0000313" key="11">
    <source>
        <dbReference type="EMBL" id="SUU90642.1"/>
    </source>
</evidence>
<reference evidence="11 12" key="1">
    <citation type="submission" date="2018-06" db="EMBL/GenBank/DDBJ databases">
        <authorList>
            <consortium name="Pathogen Informatics"/>
            <person name="Doyle S."/>
        </authorList>
    </citation>
    <scope>NUCLEOTIDE SEQUENCE [LARGE SCALE GENOMIC DNA]</scope>
    <source>
        <strain evidence="11 12">NCTC10684</strain>
    </source>
</reference>
<feature type="transmembrane region" description="Helical" evidence="10">
    <location>
        <begin position="97"/>
        <end position="119"/>
    </location>
</feature>
<keyword evidence="7 10" id="KW-1133">Transmembrane helix</keyword>
<proteinExistence type="inferred from homology"/>
<feature type="transmembrane region" description="Helical" evidence="10">
    <location>
        <begin position="170"/>
        <end position="190"/>
    </location>
</feature>
<sequence length="465" mass="48833">MTSLDPKGANAFLHAPLPGLFLRTALPIILIMATNGLLAIVDAYFLGAYVGPDALAAVTLMFPAFMLLVALSTLVASGMASQLARLLGAGDLDKARATFLDAHGLALLVCALAIAAFLLGGRELALRLANGSQPLAEMGYSYISILVWAAPLMFALSLNGDGLRSEGRLGIVAAANLLTSVANAGLNYLLIVGFDYGVSGSAVGTVLAQLMAVAFIVVYRLRAGTVLQYALVPSMRWTAAWRQLLSLGAPQSLSFIGISLLAASVITATQLWEGEAYATTVAAYGIITRIMTFAFLPMLGLNMAMQTIVGNNFGAGLWLRSDAGLKLGLVLALGYCALFEAAMLLSHGSLGAIFVDDPATQSEVARILPMTVSLYILAGPVMMLSGYFQAIGDARRALLLSVARTYLFAIPLTIGLPYMLGERGIWLAAPMAELLMVLVVSALLLHARARTGFAWGLFRAKAAIA</sequence>
<dbReference type="AlphaFoldDB" id="A0A380WQM1"/>
<dbReference type="GO" id="GO:0015297">
    <property type="term" value="F:antiporter activity"/>
    <property type="evidence" value="ECO:0007669"/>
    <property type="project" value="InterPro"/>
</dbReference>
<evidence type="ECO:0000256" key="3">
    <source>
        <dbReference type="ARBA" id="ARBA00022106"/>
    </source>
</evidence>
<dbReference type="GO" id="GO:0005886">
    <property type="term" value="C:plasma membrane"/>
    <property type="evidence" value="ECO:0007669"/>
    <property type="project" value="UniProtKB-SubCell"/>
</dbReference>
<feature type="transmembrane region" description="Helical" evidence="10">
    <location>
        <begin position="139"/>
        <end position="158"/>
    </location>
</feature>
<protein>
    <recommendedName>
        <fullName evidence="3">Multidrug export protein MepA</fullName>
    </recommendedName>
</protein>
<dbReference type="RefSeq" id="WP_115732604.1">
    <property type="nucleotide sequence ID" value="NZ_BAAAVY010000034.1"/>
</dbReference>
<feature type="transmembrane region" description="Helical" evidence="10">
    <location>
        <begin position="20"/>
        <end position="48"/>
    </location>
</feature>
<dbReference type="PANTHER" id="PTHR43823:SF3">
    <property type="entry name" value="MULTIDRUG EXPORT PROTEIN MEPA"/>
    <property type="match status" value="1"/>
</dbReference>
<keyword evidence="9" id="KW-0046">Antibiotic resistance</keyword>
<evidence type="ECO:0000256" key="8">
    <source>
        <dbReference type="ARBA" id="ARBA00023136"/>
    </source>
</evidence>
<evidence type="ECO:0000256" key="5">
    <source>
        <dbReference type="ARBA" id="ARBA00022475"/>
    </source>
</evidence>
<dbReference type="Proteomes" id="UP000254701">
    <property type="component" value="Unassembled WGS sequence"/>
</dbReference>
<organism evidence="11 12">
    <name type="scientific">Aminobacter aminovorans</name>
    <name type="common">Chelatobacter heintzii</name>
    <dbReference type="NCBI Taxonomy" id="83263"/>
    <lineage>
        <taxon>Bacteria</taxon>
        <taxon>Pseudomonadati</taxon>
        <taxon>Pseudomonadota</taxon>
        <taxon>Alphaproteobacteria</taxon>
        <taxon>Hyphomicrobiales</taxon>
        <taxon>Phyllobacteriaceae</taxon>
        <taxon>Aminobacter</taxon>
    </lineage>
</organism>
<dbReference type="NCBIfam" id="TIGR00797">
    <property type="entry name" value="matE"/>
    <property type="match status" value="1"/>
</dbReference>
<feature type="transmembrane region" description="Helical" evidence="10">
    <location>
        <begin position="54"/>
        <end position="76"/>
    </location>
</feature>